<reference evidence="2 3" key="1">
    <citation type="submission" date="2018-08" db="EMBL/GenBank/DDBJ databases">
        <title>Diversity &amp; Physiological Properties of Lignin-Decomposing Actinobacteria from Soil.</title>
        <authorList>
            <person name="Roh S.G."/>
            <person name="Kim S.B."/>
        </authorList>
    </citation>
    <scope>NUCLEOTIDE SEQUENCE [LARGE SCALE GENOMIC DNA]</scope>
    <source>
        <strain evidence="2 3">MMS17-GH009</strain>
    </source>
</reference>
<dbReference type="Proteomes" id="UP000263377">
    <property type="component" value="Unassembled WGS sequence"/>
</dbReference>
<feature type="compositionally biased region" description="Low complexity" evidence="1">
    <location>
        <begin position="150"/>
        <end position="162"/>
    </location>
</feature>
<feature type="region of interest" description="Disordered" evidence="1">
    <location>
        <begin position="1"/>
        <end position="46"/>
    </location>
</feature>
<evidence type="ECO:0000256" key="1">
    <source>
        <dbReference type="SAM" id="MobiDB-lite"/>
    </source>
</evidence>
<comment type="caution">
    <text evidence="2">The sequence shown here is derived from an EMBL/GenBank/DDBJ whole genome shotgun (WGS) entry which is preliminary data.</text>
</comment>
<protein>
    <submittedName>
        <fullName evidence="2">Uncharacterized protein</fullName>
    </submittedName>
</protein>
<accession>A0A373A0M1</accession>
<evidence type="ECO:0000313" key="3">
    <source>
        <dbReference type="Proteomes" id="UP000263377"/>
    </source>
</evidence>
<feature type="region of interest" description="Disordered" evidence="1">
    <location>
        <begin position="78"/>
        <end position="162"/>
    </location>
</feature>
<feature type="compositionally biased region" description="Low complexity" evidence="1">
    <location>
        <begin position="107"/>
        <end position="118"/>
    </location>
</feature>
<feature type="compositionally biased region" description="Low complexity" evidence="1">
    <location>
        <begin position="78"/>
        <end position="89"/>
    </location>
</feature>
<name>A0A373A0M1_9ACTN</name>
<dbReference type="EMBL" id="QVIG01000001">
    <property type="protein sequence ID" value="RGD61708.1"/>
    <property type="molecule type" value="Genomic_DNA"/>
</dbReference>
<organism evidence="2 3">
    <name type="scientific">Kitasatospora xanthocidica</name>
    <dbReference type="NCBI Taxonomy" id="83382"/>
    <lineage>
        <taxon>Bacteria</taxon>
        <taxon>Bacillati</taxon>
        <taxon>Actinomycetota</taxon>
        <taxon>Actinomycetes</taxon>
        <taxon>Kitasatosporales</taxon>
        <taxon>Streptomycetaceae</taxon>
        <taxon>Kitasatospora</taxon>
    </lineage>
</organism>
<sequence length="162" mass="16543">MRTRVRCSSDAQSAIRSRATIDSTAAIPSPSHRTDAASAESTGTEVASAAALLTTATSSGAGGAPSASATPVRWIASRSRLAPSSSASSQLGATVVQPLSTLHRPRSSGSASRSTRTSLPRSASVPAKAKHSRASSNRKSVLARWRPSRRPSSSLMSTTLSG</sequence>
<evidence type="ECO:0000313" key="2">
    <source>
        <dbReference type="EMBL" id="RGD61708.1"/>
    </source>
</evidence>
<feature type="compositionally biased region" description="Polar residues" evidence="1">
    <location>
        <begin position="9"/>
        <end position="23"/>
    </location>
</feature>
<dbReference type="AlphaFoldDB" id="A0A373A0M1"/>
<proteinExistence type="predicted"/>
<gene>
    <name evidence="2" type="ORF">DR950_31730</name>
</gene>
<keyword evidence="3" id="KW-1185">Reference proteome</keyword>